<protein>
    <recommendedName>
        <fullName evidence="4">Spaetzle domain-containing protein</fullName>
    </recommendedName>
</protein>
<evidence type="ECO:0000313" key="2">
    <source>
        <dbReference type="EMBL" id="KAL0832541.1"/>
    </source>
</evidence>
<proteinExistence type="predicted"/>
<evidence type="ECO:0000256" key="1">
    <source>
        <dbReference type="SAM" id="SignalP"/>
    </source>
</evidence>
<organism evidence="2 3">
    <name type="scientific">Loxostege sticticalis</name>
    <name type="common">Beet webworm moth</name>
    <dbReference type="NCBI Taxonomy" id="481309"/>
    <lineage>
        <taxon>Eukaryota</taxon>
        <taxon>Metazoa</taxon>
        <taxon>Ecdysozoa</taxon>
        <taxon>Arthropoda</taxon>
        <taxon>Hexapoda</taxon>
        <taxon>Insecta</taxon>
        <taxon>Pterygota</taxon>
        <taxon>Neoptera</taxon>
        <taxon>Endopterygota</taxon>
        <taxon>Lepidoptera</taxon>
        <taxon>Glossata</taxon>
        <taxon>Ditrysia</taxon>
        <taxon>Pyraloidea</taxon>
        <taxon>Crambidae</taxon>
        <taxon>Pyraustinae</taxon>
        <taxon>Loxostege</taxon>
    </lineage>
</organism>
<comment type="caution">
    <text evidence="2">The sequence shown here is derived from an EMBL/GenBank/DDBJ whole genome shotgun (WGS) entry which is preliminary data.</text>
</comment>
<name>A0ABD0T4Z8_LOXSC</name>
<evidence type="ECO:0008006" key="4">
    <source>
        <dbReference type="Google" id="ProtNLM"/>
    </source>
</evidence>
<sequence>MAYLFFWIVFVAFTTTLAYRYPYPSYLPQHQGQDYDASEYQIDDDESMEQETSISGENQRISDDIQIDYQDPAAESRLLSPERAVEKIIPFRYYERNTKDEIRVAPTFTNDNNQHRENSSYKNPHEVTKKFSSAMSRRGAENLRSALYSLDPKFLSQNIFIPQVQEDCEVSGICENSPDYPHEYVEALLAKLPDANIRFNLDMETPETSQTGELESQQTVPLCKPKFRIIYPDKARTTTGKWVFIVNGRTTKVQGFSGTLCL</sequence>
<gene>
    <name evidence="2" type="ORF">ABMA28_000750</name>
</gene>
<feature type="signal peptide" evidence="1">
    <location>
        <begin position="1"/>
        <end position="18"/>
    </location>
</feature>
<dbReference type="Proteomes" id="UP001549921">
    <property type="component" value="Unassembled WGS sequence"/>
</dbReference>
<dbReference type="AlphaFoldDB" id="A0ABD0T4Z8"/>
<feature type="chain" id="PRO_5044888751" description="Spaetzle domain-containing protein" evidence="1">
    <location>
        <begin position="19"/>
        <end position="262"/>
    </location>
</feature>
<accession>A0ABD0T4Z8</accession>
<dbReference type="EMBL" id="JBEDNZ010000010">
    <property type="protein sequence ID" value="KAL0832541.1"/>
    <property type="molecule type" value="Genomic_DNA"/>
</dbReference>
<evidence type="ECO:0000313" key="3">
    <source>
        <dbReference type="Proteomes" id="UP001549921"/>
    </source>
</evidence>
<reference evidence="2 3" key="1">
    <citation type="submission" date="2024-06" db="EMBL/GenBank/DDBJ databases">
        <title>A chromosome-level genome assembly of beet webworm, Loxostege sticticalis.</title>
        <authorList>
            <person name="Zhang Y."/>
        </authorList>
    </citation>
    <scope>NUCLEOTIDE SEQUENCE [LARGE SCALE GENOMIC DNA]</scope>
    <source>
        <strain evidence="2">AQ028</strain>
        <tissue evidence="2">Male pupae</tissue>
    </source>
</reference>
<keyword evidence="1" id="KW-0732">Signal</keyword>